<sequence length="402" mass="45082">MYVPRTADGPLQKPSQNESKNPAGISSNPWNIQKGPKNEDAQPAKETILFGSHASVPPSQPMRGNARAASTSSQRNLNEKEYPTLSESHNKPSPIRKCKSAATAPKEAVTTPKDKKPFSWDDLKKSETNSPAKTATPLGCKKVEKKHESDLNLATEIVGDSDSWSTGAITGKAISLKELTDEDSSTQQFFRVSGRKKAKSTESKANTLLMRYINEMASKGNTSFPKRYVEKREKYLKECTNEYTPSHETWEDAMRHDPPLAMLQHLNKIKYIITTYQSDHLKTPLIQFIFPCAITIPSERHYVFESLTTNSATMCLELSLSSEHAKPLHVFIRPLNRKVPQEAELAEKMEIPHRTLLLTEMLSDVINNSHATQLSSKNLVNETSGHFEFFSIYGAHIKVEKK</sequence>
<organism evidence="2 3">
    <name type="scientific">Estrella lausannensis</name>
    <dbReference type="NCBI Taxonomy" id="483423"/>
    <lineage>
        <taxon>Bacteria</taxon>
        <taxon>Pseudomonadati</taxon>
        <taxon>Chlamydiota</taxon>
        <taxon>Chlamydiia</taxon>
        <taxon>Parachlamydiales</taxon>
        <taxon>Candidatus Criblamydiaceae</taxon>
        <taxon>Estrella</taxon>
    </lineage>
</organism>
<dbReference type="RefSeq" id="WP_098039254.1">
    <property type="nucleotide sequence ID" value="NZ_CWGJ01000028.1"/>
</dbReference>
<evidence type="ECO:0000313" key="3">
    <source>
        <dbReference type="Proteomes" id="UP000220251"/>
    </source>
</evidence>
<evidence type="ECO:0000313" key="2">
    <source>
        <dbReference type="EMBL" id="CRX39386.1"/>
    </source>
</evidence>
<feature type="compositionally biased region" description="Basic and acidic residues" evidence="1">
    <location>
        <begin position="112"/>
        <end position="127"/>
    </location>
</feature>
<feature type="compositionally biased region" description="Polar residues" evidence="1">
    <location>
        <begin position="13"/>
        <end position="31"/>
    </location>
</feature>
<protein>
    <submittedName>
        <fullName evidence="2">Uncharacterized protein</fullName>
    </submittedName>
</protein>
<evidence type="ECO:0000256" key="1">
    <source>
        <dbReference type="SAM" id="MobiDB-lite"/>
    </source>
</evidence>
<proteinExistence type="predicted"/>
<gene>
    <name evidence="2" type="ORF">ELAC_2065</name>
</gene>
<dbReference type="AlphaFoldDB" id="A0A0H5DRQ0"/>
<name>A0A0H5DRQ0_9BACT</name>
<accession>A0A0H5DRQ0</accession>
<dbReference type="Proteomes" id="UP000220251">
    <property type="component" value="Unassembled WGS sequence"/>
</dbReference>
<dbReference type="EMBL" id="CWGJ01000028">
    <property type="protein sequence ID" value="CRX39386.1"/>
    <property type="molecule type" value="Genomic_DNA"/>
</dbReference>
<reference evidence="3" key="1">
    <citation type="submission" date="2015-06" db="EMBL/GenBank/DDBJ databases">
        <authorList>
            <person name="Bertelli C."/>
        </authorList>
    </citation>
    <scope>NUCLEOTIDE SEQUENCE [LARGE SCALE GENOMIC DNA]</scope>
    <source>
        <strain evidence="3">CRIB-30</strain>
    </source>
</reference>
<keyword evidence="3" id="KW-1185">Reference proteome</keyword>
<feature type="region of interest" description="Disordered" evidence="1">
    <location>
        <begin position="1"/>
        <end position="136"/>
    </location>
</feature>